<dbReference type="OrthoDB" id="2989636at2"/>
<dbReference type="RefSeq" id="WP_111439591.1">
    <property type="nucleotide sequence ID" value="NZ_QKZI01000003.1"/>
</dbReference>
<proteinExistence type="predicted"/>
<accession>A0A2W7MF51</accession>
<protein>
    <submittedName>
        <fullName evidence="1">Gas vesicle protein</fullName>
    </submittedName>
</protein>
<dbReference type="Pfam" id="PF12732">
    <property type="entry name" value="YtxH"/>
    <property type="match status" value="1"/>
</dbReference>
<dbReference type="PANTHER" id="PTHR35792:SF3">
    <property type="entry name" value="IG HYPOTHETICAL 17707"/>
    <property type="match status" value="1"/>
</dbReference>
<dbReference type="InterPro" id="IPR052928">
    <property type="entry name" value="Desiccation-related_membrane"/>
</dbReference>
<evidence type="ECO:0000313" key="1">
    <source>
        <dbReference type="EMBL" id="PZX04945.1"/>
    </source>
</evidence>
<reference evidence="1 2" key="1">
    <citation type="submission" date="2018-06" db="EMBL/GenBank/DDBJ databases">
        <title>Genomic Encyclopedia of Type Strains, Phase IV (KMG-IV): sequencing the most valuable type-strain genomes for metagenomic binning, comparative biology and taxonomic classification.</title>
        <authorList>
            <person name="Goeker M."/>
        </authorList>
    </citation>
    <scope>NUCLEOTIDE SEQUENCE [LARGE SCALE GENOMIC DNA]</scope>
    <source>
        <strain evidence="1 2">DSM 5</strain>
    </source>
</reference>
<sequence length="123" mass="13591">MKVTQFLIGIAAGAVVGASTVLLSTPKSGSEVRSTIKSTSTDFKEKLSDARLKLQDVKISIENLTKDSKEVFPETAESLKESIMQWKSETAPIQQQLQDEITSIQLAMEELEKILPKPKEINK</sequence>
<keyword evidence="2" id="KW-1185">Reference proteome</keyword>
<gene>
    <name evidence="1" type="ORF">C7437_103196</name>
</gene>
<dbReference type="InterPro" id="IPR024623">
    <property type="entry name" value="YtxH"/>
</dbReference>
<dbReference type="PANTHER" id="PTHR35792">
    <property type="entry name" value="GENERAL STRESS PROTEIN"/>
    <property type="match status" value="1"/>
</dbReference>
<organism evidence="1 2">
    <name type="scientific">Psychrobacillus insolitus</name>
    <dbReference type="NCBI Taxonomy" id="1461"/>
    <lineage>
        <taxon>Bacteria</taxon>
        <taxon>Bacillati</taxon>
        <taxon>Bacillota</taxon>
        <taxon>Bacilli</taxon>
        <taxon>Bacillales</taxon>
        <taxon>Bacillaceae</taxon>
        <taxon>Psychrobacillus</taxon>
    </lineage>
</organism>
<evidence type="ECO:0000313" key="2">
    <source>
        <dbReference type="Proteomes" id="UP000248646"/>
    </source>
</evidence>
<name>A0A2W7MF51_9BACI</name>
<dbReference type="EMBL" id="QKZI01000003">
    <property type="protein sequence ID" value="PZX04945.1"/>
    <property type="molecule type" value="Genomic_DNA"/>
</dbReference>
<dbReference type="AlphaFoldDB" id="A0A2W7MF51"/>
<comment type="caution">
    <text evidence="1">The sequence shown here is derived from an EMBL/GenBank/DDBJ whole genome shotgun (WGS) entry which is preliminary data.</text>
</comment>
<dbReference type="Proteomes" id="UP000248646">
    <property type="component" value="Unassembled WGS sequence"/>
</dbReference>